<dbReference type="Gene3D" id="3.90.320.10">
    <property type="match status" value="1"/>
</dbReference>
<dbReference type="AlphaFoldDB" id="A0A7C5RET1"/>
<organism evidence="3">
    <name type="scientific">Thermus caliditerrae</name>
    <dbReference type="NCBI Taxonomy" id="1330700"/>
    <lineage>
        <taxon>Bacteria</taxon>
        <taxon>Thermotogati</taxon>
        <taxon>Deinococcota</taxon>
        <taxon>Deinococci</taxon>
        <taxon>Thermales</taxon>
        <taxon>Thermaceae</taxon>
        <taxon>Thermus</taxon>
    </lineage>
</organism>
<dbReference type="InterPro" id="IPR011604">
    <property type="entry name" value="PDDEXK-like_dom_sf"/>
</dbReference>
<evidence type="ECO:0000313" key="3">
    <source>
        <dbReference type="EMBL" id="HHM68184.1"/>
    </source>
</evidence>
<accession>A0A7C5RET1</accession>
<name>A0A7C5RET1_9DEIN</name>
<dbReference type="InterPro" id="IPR038726">
    <property type="entry name" value="PDDEXK_AddAB-type"/>
</dbReference>
<evidence type="ECO:0000259" key="2">
    <source>
        <dbReference type="Pfam" id="PF12705"/>
    </source>
</evidence>
<evidence type="ECO:0000256" key="1">
    <source>
        <dbReference type="SAM" id="MobiDB-lite"/>
    </source>
</evidence>
<feature type="domain" description="PD-(D/E)XK endonuclease-like" evidence="2">
    <location>
        <begin position="88"/>
        <end position="242"/>
    </location>
</feature>
<gene>
    <name evidence="3" type="ORF">ENM28_05685</name>
</gene>
<feature type="region of interest" description="Disordered" evidence="1">
    <location>
        <begin position="1"/>
        <end position="28"/>
    </location>
</feature>
<dbReference type="Pfam" id="PF12705">
    <property type="entry name" value="PDDEXK_1"/>
    <property type="match status" value="1"/>
</dbReference>
<proteinExistence type="predicted"/>
<comment type="caution">
    <text evidence="3">The sequence shown here is derived from an EMBL/GenBank/DDBJ whole genome shotgun (WGS) entry which is preliminary data.</text>
</comment>
<protein>
    <recommendedName>
        <fullName evidence="2">PD-(D/E)XK endonuclease-like domain-containing protein</fullName>
    </recommendedName>
</protein>
<sequence length="261" mass="29369">MCATPTFTWRPPGRRGLRGGGSGPPERRKMLKFKEFSKEKERSIGLSQAGVCPRSTAYRHRGYPETPHPHLDPVRRLLALEVGRALHDRVRSLLEGVVEMEREVALEVAPGLVVKGHIDGLIPDPETGELRLLEMKTMAPYGFERLVRGGEVERHYLVQVSLYLEALQEEGVKEALFVALNKGDGSLHHRILPYDPGLAQEGKENLRLALTLPPEEVPRAHAPDERGNLPWQCTYCTFWAHCWPEAQPGEEKGKAILFLPR</sequence>
<reference evidence="3" key="1">
    <citation type="journal article" date="2020" name="mSystems">
        <title>Genome- and Community-Level Interaction Insights into Carbon Utilization and Element Cycling Functions of Hydrothermarchaeota in Hydrothermal Sediment.</title>
        <authorList>
            <person name="Zhou Z."/>
            <person name="Liu Y."/>
            <person name="Xu W."/>
            <person name="Pan J."/>
            <person name="Luo Z.H."/>
            <person name="Li M."/>
        </authorList>
    </citation>
    <scope>NUCLEOTIDE SEQUENCE [LARGE SCALE GENOMIC DNA]</scope>
    <source>
        <strain evidence="3">SpSt-1071</strain>
    </source>
</reference>
<dbReference type="EMBL" id="DRXE01000212">
    <property type="protein sequence ID" value="HHM68184.1"/>
    <property type="molecule type" value="Genomic_DNA"/>
</dbReference>